<proteinExistence type="predicted"/>
<dbReference type="EMBL" id="DTKL01000023">
    <property type="protein sequence ID" value="HGY93953.1"/>
    <property type="molecule type" value="Genomic_DNA"/>
</dbReference>
<feature type="transmembrane region" description="Helical" evidence="6">
    <location>
        <begin position="339"/>
        <end position="361"/>
    </location>
</feature>
<feature type="transmembrane region" description="Helical" evidence="6">
    <location>
        <begin position="278"/>
        <end position="298"/>
    </location>
</feature>
<reference evidence="8" key="1">
    <citation type="journal article" date="2020" name="mSystems">
        <title>Genome- and Community-Level Interaction Insights into Carbon Utilization and Element Cycling Functions of Hydrothermarchaeota in Hydrothermal Sediment.</title>
        <authorList>
            <person name="Zhou Z."/>
            <person name="Liu Y."/>
            <person name="Xu W."/>
            <person name="Pan J."/>
            <person name="Luo Z.H."/>
            <person name="Li M."/>
        </authorList>
    </citation>
    <scope>NUCLEOTIDE SEQUENCE [LARGE SCALE GENOMIC DNA]</scope>
    <source>
        <strain evidence="8">SpSt-855</strain>
    </source>
</reference>
<dbReference type="SUPFAM" id="SSF103473">
    <property type="entry name" value="MFS general substrate transporter"/>
    <property type="match status" value="1"/>
</dbReference>
<keyword evidence="3 6" id="KW-0812">Transmembrane</keyword>
<name>A0A7V4XRS0_9BACT</name>
<feature type="transmembrane region" description="Helical" evidence="6">
    <location>
        <begin position="44"/>
        <end position="63"/>
    </location>
</feature>
<feature type="transmembrane region" description="Helical" evidence="6">
    <location>
        <begin position="129"/>
        <end position="147"/>
    </location>
</feature>
<comment type="subcellular location">
    <subcellularLocation>
        <location evidence="1">Membrane</location>
        <topology evidence="1">Multi-pass membrane protein</topology>
    </subcellularLocation>
</comment>
<protein>
    <submittedName>
        <fullName evidence="8">MFS transporter</fullName>
    </submittedName>
</protein>
<accession>A0A7V4XRS0</accession>
<gene>
    <name evidence="8" type="ORF">ENW50_04590</name>
</gene>
<dbReference type="PROSITE" id="PS50850">
    <property type="entry name" value="MFS"/>
    <property type="match status" value="1"/>
</dbReference>
<comment type="caution">
    <text evidence="8">The sequence shown here is derived from an EMBL/GenBank/DDBJ whole genome shotgun (WGS) entry which is preliminary data.</text>
</comment>
<feature type="transmembrane region" description="Helical" evidence="6">
    <location>
        <begin position="207"/>
        <end position="229"/>
    </location>
</feature>
<feature type="transmembrane region" description="Helical" evidence="6">
    <location>
        <begin position="70"/>
        <end position="90"/>
    </location>
</feature>
<dbReference type="PANTHER" id="PTHR23505:SF79">
    <property type="entry name" value="PROTEIN SPINSTER"/>
    <property type="match status" value="1"/>
</dbReference>
<feature type="domain" description="Major facilitator superfamily (MFS) profile" evidence="7">
    <location>
        <begin position="5"/>
        <end position="400"/>
    </location>
</feature>
<evidence type="ECO:0000256" key="4">
    <source>
        <dbReference type="ARBA" id="ARBA00022989"/>
    </source>
</evidence>
<organism evidence="8">
    <name type="scientific">Acidobacterium capsulatum</name>
    <dbReference type="NCBI Taxonomy" id="33075"/>
    <lineage>
        <taxon>Bacteria</taxon>
        <taxon>Pseudomonadati</taxon>
        <taxon>Acidobacteriota</taxon>
        <taxon>Terriglobia</taxon>
        <taxon>Terriglobales</taxon>
        <taxon>Acidobacteriaceae</taxon>
        <taxon>Acidobacterium</taxon>
    </lineage>
</organism>
<evidence type="ECO:0000256" key="1">
    <source>
        <dbReference type="ARBA" id="ARBA00004141"/>
    </source>
</evidence>
<dbReference type="InterPro" id="IPR036259">
    <property type="entry name" value="MFS_trans_sf"/>
</dbReference>
<dbReference type="InterPro" id="IPR020846">
    <property type="entry name" value="MFS_dom"/>
</dbReference>
<dbReference type="Pfam" id="PF07690">
    <property type="entry name" value="MFS_1"/>
    <property type="match status" value="1"/>
</dbReference>
<dbReference type="Gene3D" id="1.20.1250.20">
    <property type="entry name" value="MFS general substrate transporter like domains"/>
    <property type="match status" value="1"/>
</dbReference>
<feature type="transmembrane region" description="Helical" evidence="6">
    <location>
        <begin position="96"/>
        <end position="117"/>
    </location>
</feature>
<evidence type="ECO:0000259" key="7">
    <source>
        <dbReference type="PROSITE" id="PS50850"/>
    </source>
</evidence>
<feature type="transmembrane region" description="Helical" evidence="6">
    <location>
        <begin position="241"/>
        <end position="266"/>
    </location>
</feature>
<feature type="transmembrane region" description="Helical" evidence="6">
    <location>
        <begin position="159"/>
        <end position="179"/>
    </location>
</feature>
<evidence type="ECO:0000256" key="3">
    <source>
        <dbReference type="ARBA" id="ARBA00022692"/>
    </source>
</evidence>
<dbReference type="InterPro" id="IPR044770">
    <property type="entry name" value="MFS_spinster-like"/>
</dbReference>
<dbReference type="AlphaFoldDB" id="A0A7V4XRS0"/>
<evidence type="ECO:0000256" key="6">
    <source>
        <dbReference type="SAM" id="Phobius"/>
    </source>
</evidence>
<dbReference type="InterPro" id="IPR011701">
    <property type="entry name" value="MFS"/>
</dbReference>
<keyword evidence="5 6" id="KW-0472">Membrane</keyword>
<sequence length="400" mass="42432">MGWLALALLTGLNLFNFIDRYVLPGAQPLIQRQFHANDAQMGLLTNAFFFVYMLAAPLTGWLGDRLPRKPLIVAGAVLWSVATLLTGVVHSYTALLVRHAIVGVGEATFSVFAPALLADYFPESARNRVYSLFYLTIPVGGAIGYILGGVVGQHYGWRAPFYVSAAPGLLIALLLWWLLEEAPRGQADRYAATWERNTLRGLFRNKLFWSATLGLATWTFAVGGLSAFLPTFFVRFGGDSVARAGLLAGAITVVAGIGGTALGGWLGQLWLRRNAGGLYLISAWGSLLAIPAGVLVFFGPRGLLFPAALVAEMLLFLGTGPLNASIVNSVAAPVRSTAIALNLLTIHLLGDAFSPALIGQVSDHSSLRIGMSITLFALVLSGGLLILGGRLMNVAARAAA</sequence>
<feature type="transmembrane region" description="Helical" evidence="6">
    <location>
        <begin position="304"/>
        <end position="327"/>
    </location>
</feature>
<evidence type="ECO:0000313" key="8">
    <source>
        <dbReference type="EMBL" id="HGY93953.1"/>
    </source>
</evidence>
<dbReference type="GO" id="GO:0022857">
    <property type="term" value="F:transmembrane transporter activity"/>
    <property type="evidence" value="ECO:0007669"/>
    <property type="project" value="InterPro"/>
</dbReference>
<dbReference type="CDD" id="cd17328">
    <property type="entry name" value="MFS_spinster_like"/>
    <property type="match status" value="1"/>
</dbReference>
<dbReference type="PANTHER" id="PTHR23505">
    <property type="entry name" value="SPINSTER"/>
    <property type="match status" value="1"/>
</dbReference>
<evidence type="ECO:0000256" key="5">
    <source>
        <dbReference type="ARBA" id="ARBA00023136"/>
    </source>
</evidence>
<evidence type="ECO:0000256" key="2">
    <source>
        <dbReference type="ARBA" id="ARBA00022448"/>
    </source>
</evidence>
<feature type="transmembrane region" description="Helical" evidence="6">
    <location>
        <begin position="367"/>
        <end position="387"/>
    </location>
</feature>
<keyword evidence="4 6" id="KW-1133">Transmembrane helix</keyword>
<dbReference type="GO" id="GO:0016020">
    <property type="term" value="C:membrane"/>
    <property type="evidence" value="ECO:0007669"/>
    <property type="project" value="UniProtKB-SubCell"/>
</dbReference>
<keyword evidence="2" id="KW-0813">Transport</keyword>